<name>A0A0A0BX38_9CELL</name>
<dbReference type="InterPro" id="IPR036291">
    <property type="entry name" value="NAD(P)-bd_dom_sf"/>
</dbReference>
<dbReference type="PANTHER" id="PTHR44196:SF1">
    <property type="entry name" value="DEHYDROGENASE_REDUCTASE SDR FAMILY MEMBER 7B"/>
    <property type="match status" value="1"/>
</dbReference>
<dbReference type="PANTHER" id="PTHR44196">
    <property type="entry name" value="DEHYDROGENASE/REDUCTASE SDR FAMILY MEMBER 7B"/>
    <property type="match status" value="1"/>
</dbReference>
<evidence type="ECO:0000256" key="1">
    <source>
        <dbReference type="ARBA" id="ARBA00006484"/>
    </source>
</evidence>
<sequence length="288" mass="30333">MTQTSADHGPGVPQMLQTPRTALVTGAGRGIGRALALGLAREGWAVALVGRTGAHLQAVAHEAVEAGAEHEPLVAEVDVVDRGAVRAAVAAVEEGFVDHGGLGLLVNNAGVIERSEVPFGEDDLDDLWRVVEVNVRGPLTVTREVLPGMISRGGGRVVNINSGSGHRASPTYTGYGISKGALSRFTTLLDAQYRDQGIRVFDLAPGVVVTDMTRQMPLHEGRSDWTPVEASVDLLLAMGAGELDALSGRFVRAGSDTPASLQTHTYEIVVNDARRLRLVGFGPEDPVQ</sequence>
<proteinExistence type="inferred from homology"/>
<dbReference type="PRINTS" id="PR00081">
    <property type="entry name" value="GDHRDH"/>
</dbReference>
<dbReference type="OrthoDB" id="658698at2"/>
<dbReference type="InterPro" id="IPR002347">
    <property type="entry name" value="SDR_fam"/>
</dbReference>
<dbReference type="GO" id="GO:0016491">
    <property type="term" value="F:oxidoreductase activity"/>
    <property type="evidence" value="ECO:0007669"/>
    <property type="project" value="UniProtKB-KW"/>
</dbReference>
<organism evidence="4 5">
    <name type="scientific">Cellulomonas bogoriensis 69B4 = DSM 16987</name>
    <dbReference type="NCBI Taxonomy" id="1386082"/>
    <lineage>
        <taxon>Bacteria</taxon>
        <taxon>Bacillati</taxon>
        <taxon>Actinomycetota</taxon>
        <taxon>Actinomycetes</taxon>
        <taxon>Micrococcales</taxon>
        <taxon>Cellulomonadaceae</taxon>
        <taxon>Cellulomonas</taxon>
    </lineage>
</organism>
<dbReference type="RefSeq" id="WP_052105269.1">
    <property type="nucleotide sequence ID" value="NZ_AXCZ01000077.1"/>
</dbReference>
<evidence type="ECO:0000256" key="3">
    <source>
        <dbReference type="RuleBase" id="RU000363"/>
    </source>
</evidence>
<gene>
    <name evidence="4" type="ORF">N869_17010</name>
</gene>
<evidence type="ECO:0000313" key="5">
    <source>
        <dbReference type="Proteomes" id="UP000054314"/>
    </source>
</evidence>
<dbReference type="SUPFAM" id="SSF51735">
    <property type="entry name" value="NAD(P)-binding Rossmann-fold domains"/>
    <property type="match status" value="1"/>
</dbReference>
<evidence type="ECO:0000256" key="2">
    <source>
        <dbReference type="ARBA" id="ARBA00023002"/>
    </source>
</evidence>
<protein>
    <submittedName>
        <fullName evidence="4">Short-chain dehydrogenase</fullName>
    </submittedName>
</protein>
<dbReference type="AlphaFoldDB" id="A0A0A0BX38"/>
<dbReference type="Gene3D" id="3.40.50.720">
    <property type="entry name" value="NAD(P)-binding Rossmann-like Domain"/>
    <property type="match status" value="1"/>
</dbReference>
<evidence type="ECO:0000313" key="4">
    <source>
        <dbReference type="EMBL" id="KGM12973.1"/>
    </source>
</evidence>
<dbReference type="CDD" id="cd05233">
    <property type="entry name" value="SDR_c"/>
    <property type="match status" value="1"/>
</dbReference>
<accession>A0A0A0BX38</accession>
<reference evidence="4 5" key="1">
    <citation type="submission" date="2013-08" db="EMBL/GenBank/DDBJ databases">
        <title>Genome sequencing of Cellulomonas bogoriensis 69B4.</title>
        <authorList>
            <person name="Chen F."/>
            <person name="Li Y."/>
            <person name="Wang G."/>
        </authorList>
    </citation>
    <scope>NUCLEOTIDE SEQUENCE [LARGE SCALE GENOMIC DNA]</scope>
    <source>
        <strain evidence="4 5">69B4</strain>
    </source>
</reference>
<comment type="caution">
    <text evidence="4">The sequence shown here is derived from an EMBL/GenBank/DDBJ whole genome shotgun (WGS) entry which is preliminary data.</text>
</comment>
<dbReference type="Pfam" id="PF00106">
    <property type="entry name" value="adh_short"/>
    <property type="match status" value="1"/>
</dbReference>
<dbReference type="Proteomes" id="UP000054314">
    <property type="component" value="Unassembled WGS sequence"/>
</dbReference>
<comment type="similarity">
    <text evidence="1 3">Belongs to the short-chain dehydrogenases/reductases (SDR) family.</text>
</comment>
<dbReference type="PRINTS" id="PR00080">
    <property type="entry name" value="SDRFAMILY"/>
</dbReference>
<keyword evidence="2" id="KW-0560">Oxidoreductase</keyword>
<keyword evidence="5" id="KW-1185">Reference proteome</keyword>
<dbReference type="GO" id="GO:0016020">
    <property type="term" value="C:membrane"/>
    <property type="evidence" value="ECO:0007669"/>
    <property type="project" value="TreeGrafter"/>
</dbReference>
<dbReference type="EMBL" id="AXCZ01000077">
    <property type="protein sequence ID" value="KGM12973.1"/>
    <property type="molecule type" value="Genomic_DNA"/>
</dbReference>